<feature type="signal peptide" evidence="1">
    <location>
        <begin position="1"/>
        <end position="23"/>
    </location>
</feature>
<proteinExistence type="predicted"/>
<dbReference type="OrthoDB" id="410104at2759"/>
<accession>A0A3P7LTG0</accession>
<reference evidence="2 3" key="1">
    <citation type="submission" date="2018-11" db="EMBL/GenBank/DDBJ databases">
        <authorList>
            <consortium name="Pathogen Informatics"/>
        </authorList>
    </citation>
    <scope>NUCLEOTIDE SEQUENCE [LARGE SCALE GENOMIC DNA]</scope>
</reference>
<name>A0A3P7LTG0_STRVU</name>
<keyword evidence="1" id="KW-0732">Signal</keyword>
<organism evidence="2 3">
    <name type="scientific">Strongylus vulgaris</name>
    <name type="common">Blood worm</name>
    <dbReference type="NCBI Taxonomy" id="40348"/>
    <lineage>
        <taxon>Eukaryota</taxon>
        <taxon>Metazoa</taxon>
        <taxon>Ecdysozoa</taxon>
        <taxon>Nematoda</taxon>
        <taxon>Chromadorea</taxon>
        <taxon>Rhabditida</taxon>
        <taxon>Rhabditina</taxon>
        <taxon>Rhabditomorpha</taxon>
        <taxon>Strongyloidea</taxon>
        <taxon>Strongylidae</taxon>
        <taxon>Strongylus</taxon>
    </lineage>
</organism>
<evidence type="ECO:0000313" key="2">
    <source>
        <dbReference type="EMBL" id="VDM82392.1"/>
    </source>
</evidence>
<gene>
    <name evidence="2" type="ORF">SVUK_LOCUS17390</name>
</gene>
<dbReference type="Proteomes" id="UP000270094">
    <property type="component" value="Unassembled WGS sequence"/>
</dbReference>
<evidence type="ECO:0008006" key="4">
    <source>
        <dbReference type="Google" id="ProtNLM"/>
    </source>
</evidence>
<sequence>MVKAWQALAKLSSLGIYFIACTACNRKIGTLDHIFGVGYHQDQLSHATPGRPNADLHALFEAARHINYYVITLQVTKLRKTDVKQLSVGGGTSTCCPSYSHEILSPLLAIRRLRPLHQKTIANVNCYSSTSTADDSKLDAFYENLEEIIRKGKNFYDFIVGISMRKSMSEEREVIGRIPDPWRTSQTILLHKKGDIEDPRNYRSICLTMDEAQSVEQAGFCKGISRRLTSKPFRGRIIGLPRVSPTSRPYLVDYEKAFDSVETNAILPTLVDQRIYPCYVETMADFYKNFSTTAQLFYGPLNIPI</sequence>
<dbReference type="AlphaFoldDB" id="A0A3P7LTG0"/>
<keyword evidence="3" id="KW-1185">Reference proteome</keyword>
<dbReference type="EMBL" id="UYYB01117447">
    <property type="protein sequence ID" value="VDM82392.1"/>
    <property type="molecule type" value="Genomic_DNA"/>
</dbReference>
<evidence type="ECO:0000313" key="3">
    <source>
        <dbReference type="Proteomes" id="UP000270094"/>
    </source>
</evidence>
<evidence type="ECO:0000256" key="1">
    <source>
        <dbReference type="SAM" id="SignalP"/>
    </source>
</evidence>
<feature type="chain" id="PRO_5018144473" description="Reverse transcriptase domain-containing protein" evidence="1">
    <location>
        <begin position="24"/>
        <end position="305"/>
    </location>
</feature>
<protein>
    <recommendedName>
        <fullName evidence="4">Reverse transcriptase domain-containing protein</fullName>
    </recommendedName>
</protein>